<dbReference type="GO" id="GO:0006879">
    <property type="term" value="P:intracellular iron ion homeostasis"/>
    <property type="evidence" value="ECO:0007669"/>
    <property type="project" value="TreeGrafter"/>
</dbReference>
<keyword evidence="4" id="KW-0285">Flavoprotein</keyword>
<dbReference type="OrthoDB" id="167398at2759"/>
<keyword evidence="5 13" id="KW-0812">Transmembrane</keyword>
<evidence type="ECO:0000256" key="14">
    <source>
        <dbReference type="SAM" id="SignalP"/>
    </source>
</evidence>
<feature type="transmembrane region" description="Helical" evidence="13">
    <location>
        <begin position="234"/>
        <end position="254"/>
    </location>
</feature>
<evidence type="ECO:0000256" key="10">
    <source>
        <dbReference type="ARBA" id="ARBA00023065"/>
    </source>
</evidence>
<dbReference type="InterPro" id="IPR013130">
    <property type="entry name" value="Fe3_Rdtase_TM_dom"/>
</dbReference>
<dbReference type="SFLD" id="SFLDS00052">
    <property type="entry name" value="Ferric_Reductase_Domain"/>
    <property type="match status" value="1"/>
</dbReference>
<sequence length="695" mass="79291">MKLLLQLSLLCVWLSSVMAAKSGDALYRGCLAWVGKYTFECPSQYYKSKSGHSVACYCWSPEWLATYVDCVTRAKNGNTNYALHSIIDDECIPSIRPNLTVAELLDIYENATDYFVDVSTIKNKTLPSYHPIKFTQAQIDQAKRSFAAGFYSKYTGNLYGGLMLAYFGAVMLLAAISNFLKKVAPGFVHKTTNNRVALFFRKKLINPAAFGYKHSVPIKWGPINMSLPTRAQTWVLAVYFGMYIIFIFIKYDIYDGNTRYTTRTLQISRYVGDRAGLIAMSQLPLIYAFAGRNNILMFLTGLSYDTMSVYHRWVARLMYLNVFIHGITFSINYRKGGTYFKEMKEPAVVWGIAATVCISFTLVISLRHFREHLYEIFLLFHQAFAIFFTVGVWWHVKPHNFSEWIYCATALWAFDRAARLARIVLNGVNAKAHLELHPQNLIKIKVDYNSFVWRPRPGAYVFIHFLNPRWRCWENHPFTAYPSPTPGEEKKIIFCARVRNGKTKQLENYLIKNNNAKTVPVFIDGPYGHTVPLQTSDSIVIISGGIGFTGGYSYASKLTHQAEKKNIKFIWAIQNHENVETFRDELEYLYKNNVNVQIFLSSEPNGLQRKVTIEREAGSDNEKDLSSGSAISFNTQFTRPDLKSIIETSISEAQGSIAFLVCGPAGMNDDVRKYVSENMDRGNGRVDLYIEAFNW</sequence>
<dbReference type="CDD" id="cd06186">
    <property type="entry name" value="NOX_Duox_like_FAD_NADP"/>
    <property type="match status" value="1"/>
</dbReference>
<feature type="transmembrane region" description="Helical" evidence="13">
    <location>
        <begin position="274"/>
        <end position="292"/>
    </location>
</feature>
<dbReference type="InterPro" id="IPR013121">
    <property type="entry name" value="Fe_red_NAD-bd_6"/>
</dbReference>
<keyword evidence="10" id="KW-0406">Ion transport</keyword>
<dbReference type="EMBL" id="CABVLU010000005">
    <property type="protein sequence ID" value="VVT57612.1"/>
    <property type="molecule type" value="Genomic_DNA"/>
</dbReference>
<dbReference type="Pfam" id="PF08022">
    <property type="entry name" value="FAD_binding_8"/>
    <property type="match status" value="1"/>
</dbReference>
<reference evidence="16 17" key="1">
    <citation type="submission" date="2019-09" db="EMBL/GenBank/DDBJ databases">
        <authorList>
            <person name="Brejova B."/>
        </authorList>
    </citation>
    <scope>NUCLEOTIDE SEQUENCE [LARGE SCALE GENOMIC DNA]</scope>
</reference>
<keyword evidence="7" id="KW-0249">Electron transport</keyword>
<gene>
    <name evidence="16" type="ORF">SAPINGB_P005782</name>
</gene>
<evidence type="ECO:0000256" key="9">
    <source>
        <dbReference type="ARBA" id="ARBA00023002"/>
    </source>
</evidence>
<evidence type="ECO:0000256" key="11">
    <source>
        <dbReference type="ARBA" id="ARBA00023136"/>
    </source>
</evidence>
<keyword evidence="17" id="KW-1185">Reference proteome</keyword>
<evidence type="ECO:0000256" key="3">
    <source>
        <dbReference type="ARBA" id="ARBA00022448"/>
    </source>
</evidence>
<accession>A0A5E8C2P4</accession>
<proteinExistence type="inferred from homology"/>
<dbReference type="PROSITE" id="PS51384">
    <property type="entry name" value="FAD_FR"/>
    <property type="match status" value="1"/>
</dbReference>
<evidence type="ECO:0000256" key="7">
    <source>
        <dbReference type="ARBA" id="ARBA00022982"/>
    </source>
</evidence>
<dbReference type="Pfam" id="PF01794">
    <property type="entry name" value="Ferric_reduct"/>
    <property type="match status" value="1"/>
</dbReference>
<keyword evidence="14" id="KW-0732">Signal</keyword>
<dbReference type="PANTHER" id="PTHR32361:SF9">
    <property type="entry name" value="FERRIC REDUCTASE TRANSMEMBRANE COMPONENT 3-RELATED"/>
    <property type="match status" value="1"/>
</dbReference>
<dbReference type="InterPro" id="IPR039261">
    <property type="entry name" value="FNR_nucleotide-bd"/>
</dbReference>
<dbReference type="GO" id="GO:0000293">
    <property type="term" value="F:ferric-chelate reductase activity"/>
    <property type="evidence" value="ECO:0007669"/>
    <property type="project" value="UniProtKB-ARBA"/>
</dbReference>
<dbReference type="RefSeq" id="XP_031856387.1">
    <property type="nucleotide sequence ID" value="XM_032000496.1"/>
</dbReference>
<evidence type="ECO:0000256" key="6">
    <source>
        <dbReference type="ARBA" id="ARBA00022827"/>
    </source>
</evidence>
<keyword evidence="9" id="KW-0560">Oxidoreductase</keyword>
<evidence type="ECO:0000259" key="15">
    <source>
        <dbReference type="PROSITE" id="PS51384"/>
    </source>
</evidence>
<evidence type="ECO:0000313" key="17">
    <source>
        <dbReference type="Proteomes" id="UP000398389"/>
    </source>
</evidence>
<evidence type="ECO:0000256" key="8">
    <source>
        <dbReference type="ARBA" id="ARBA00022989"/>
    </source>
</evidence>
<name>A0A5E8C2P4_9ASCO</name>
<evidence type="ECO:0000256" key="2">
    <source>
        <dbReference type="ARBA" id="ARBA00006278"/>
    </source>
</evidence>
<keyword evidence="8 13" id="KW-1133">Transmembrane helix</keyword>
<feature type="domain" description="FAD-binding FR-type" evidence="15">
    <location>
        <begin position="413"/>
        <end position="533"/>
    </location>
</feature>
<evidence type="ECO:0000256" key="13">
    <source>
        <dbReference type="SAM" id="Phobius"/>
    </source>
</evidence>
<evidence type="ECO:0000256" key="4">
    <source>
        <dbReference type="ARBA" id="ARBA00022630"/>
    </source>
</evidence>
<dbReference type="InterPro" id="IPR051410">
    <property type="entry name" value="Ferric/Cupric_Reductase"/>
</dbReference>
<organism evidence="16 17">
    <name type="scientific">Magnusiomyces paraingens</name>
    <dbReference type="NCBI Taxonomy" id="2606893"/>
    <lineage>
        <taxon>Eukaryota</taxon>
        <taxon>Fungi</taxon>
        <taxon>Dikarya</taxon>
        <taxon>Ascomycota</taxon>
        <taxon>Saccharomycotina</taxon>
        <taxon>Dipodascomycetes</taxon>
        <taxon>Dipodascales</taxon>
        <taxon>Dipodascaceae</taxon>
        <taxon>Magnusiomyces</taxon>
    </lineage>
</organism>
<feature type="chain" id="PRO_5022709593" description="FAD-binding FR-type domain-containing protein" evidence="14">
    <location>
        <begin position="20"/>
        <end position="695"/>
    </location>
</feature>
<feature type="signal peptide" evidence="14">
    <location>
        <begin position="1"/>
        <end position="19"/>
    </location>
</feature>
<feature type="transmembrane region" description="Helical" evidence="13">
    <location>
        <begin position="158"/>
        <end position="180"/>
    </location>
</feature>
<feature type="transmembrane region" description="Helical" evidence="13">
    <location>
        <begin position="373"/>
        <end position="396"/>
    </location>
</feature>
<dbReference type="Gene3D" id="3.40.50.80">
    <property type="entry name" value="Nucleotide-binding domain of ferredoxin-NADP reductase (FNR) module"/>
    <property type="match status" value="1"/>
</dbReference>
<dbReference type="SUPFAM" id="SSF52343">
    <property type="entry name" value="Ferredoxin reductase-like, C-terminal NADP-linked domain"/>
    <property type="match status" value="1"/>
</dbReference>
<dbReference type="GO" id="GO:0015677">
    <property type="term" value="P:copper ion import"/>
    <property type="evidence" value="ECO:0007669"/>
    <property type="project" value="TreeGrafter"/>
</dbReference>
<protein>
    <recommendedName>
        <fullName evidence="15">FAD-binding FR-type domain-containing protein</fullName>
    </recommendedName>
</protein>
<dbReference type="PANTHER" id="PTHR32361">
    <property type="entry name" value="FERRIC/CUPRIC REDUCTASE TRANSMEMBRANE COMPONENT"/>
    <property type="match status" value="1"/>
</dbReference>
<evidence type="ECO:0000313" key="16">
    <source>
        <dbReference type="EMBL" id="VVT57612.1"/>
    </source>
</evidence>
<dbReference type="Pfam" id="PF08030">
    <property type="entry name" value="NAD_binding_6"/>
    <property type="match status" value="1"/>
</dbReference>
<dbReference type="AlphaFoldDB" id="A0A5E8C2P4"/>
<keyword evidence="3" id="KW-0813">Transport</keyword>
<dbReference type="GO" id="GO:0006826">
    <property type="term" value="P:iron ion transport"/>
    <property type="evidence" value="ECO:0007669"/>
    <property type="project" value="TreeGrafter"/>
</dbReference>
<keyword evidence="6" id="KW-0274">FAD</keyword>
<comment type="subcellular location">
    <subcellularLocation>
        <location evidence="1">Membrane</location>
        <topology evidence="1">Multi-pass membrane protein</topology>
    </subcellularLocation>
</comment>
<comment type="similarity">
    <text evidence="2">Belongs to the ferric reductase (FRE) family.</text>
</comment>
<dbReference type="InterPro" id="IPR013112">
    <property type="entry name" value="FAD-bd_8"/>
</dbReference>
<evidence type="ECO:0000256" key="1">
    <source>
        <dbReference type="ARBA" id="ARBA00004141"/>
    </source>
</evidence>
<dbReference type="InterPro" id="IPR017927">
    <property type="entry name" value="FAD-bd_FR_type"/>
</dbReference>
<dbReference type="GeneID" id="43584596"/>
<evidence type="ECO:0000256" key="5">
    <source>
        <dbReference type="ARBA" id="ARBA00022692"/>
    </source>
</evidence>
<keyword evidence="11 13" id="KW-0472">Membrane</keyword>
<feature type="transmembrane region" description="Helical" evidence="13">
    <location>
        <begin position="348"/>
        <end position="366"/>
    </location>
</feature>
<dbReference type="Proteomes" id="UP000398389">
    <property type="component" value="Unassembled WGS sequence"/>
</dbReference>
<evidence type="ECO:0000256" key="12">
    <source>
        <dbReference type="ARBA" id="ARBA00023180"/>
    </source>
</evidence>
<keyword evidence="12" id="KW-0325">Glycoprotein</keyword>
<dbReference type="SFLD" id="SFLDG01168">
    <property type="entry name" value="Ferric_reductase_subgroup_(FRE"/>
    <property type="match status" value="1"/>
</dbReference>
<dbReference type="GO" id="GO:0005886">
    <property type="term" value="C:plasma membrane"/>
    <property type="evidence" value="ECO:0007669"/>
    <property type="project" value="TreeGrafter"/>
</dbReference>
<feature type="transmembrane region" description="Helical" evidence="13">
    <location>
        <begin position="313"/>
        <end position="333"/>
    </location>
</feature>